<name>A0A7S0QWM6_9CHLO</name>
<evidence type="ECO:0000256" key="3">
    <source>
        <dbReference type="ARBA" id="ARBA00022679"/>
    </source>
</evidence>
<keyword evidence="2" id="KW-0328">Glycosyltransferase</keyword>
<dbReference type="GO" id="GO:0016020">
    <property type="term" value="C:membrane"/>
    <property type="evidence" value="ECO:0007669"/>
    <property type="project" value="UniProtKB-SubCell"/>
</dbReference>
<evidence type="ECO:0000256" key="7">
    <source>
        <dbReference type="SAM" id="Coils"/>
    </source>
</evidence>
<evidence type="ECO:0000256" key="6">
    <source>
        <dbReference type="ARBA" id="ARBA00023136"/>
    </source>
</evidence>
<feature type="coiled-coil region" evidence="7">
    <location>
        <begin position="276"/>
        <end position="303"/>
    </location>
</feature>
<proteinExistence type="predicted"/>
<dbReference type="PANTHER" id="PTHR31485:SF7">
    <property type="entry name" value="PEPTIDYL SERINE ALPHA-GALACTOSYLTRANSFERASE"/>
    <property type="match status" value="1"/>
</dbReference>
<dbReference type="InterPro" id="IPR056508">
    <property type="entry name" value="HPAT-like"/>
</dbReference>
<dbReference type="EMBL" id="HBFA01005069">
    <property type="protein sequence ID" value="CAD8652647.1"/>
    <property type="molecule type" value="Transcribed_RNA"/>
</dbReference>
<evidence type="ECO:0000256" key="2">
    <source>
        <dbReference type="ARBA" id="ARBA00022676"/>
    </source>
</evidence>
<feature type="region of interest" description="Disordered" evidence="8">
    <location>
        <begin position="168"/>
        <end position="201"/>
    </location>
</feature>
<keyword evidence="6" id="KW-0472">Membrane</keyword>
<evidence type="ECO:0000256" key="8">
    <source>
        <dbReference type="SAM" id="MobiDB-lite"/>
    </source>
</evidence>
<dbReference type="GO" id="GO:0016757">
    <property type="term" value="F:glycosyltransferase activity"/>
    <property type="evidence" value="ECO:0007669"/>
    <property type="project" value="UniProtKB-KW"/>
</dbReference>
<accession>A0A7S0QWM6</accession>
<dbReference type="PANTHER" id="PTHR31485">
    <property type="entry name" value="PEPTIDYL SERINE ALPHA-GALACTOSYLTRANSFERASE"/>
    <property type="match status" value="1"/>
</dbReference>
<organism evidence="10">
    <name type="scientific">Pyramimonas obovata</name>
    <dbReference type="NCBI Taxonomy" id="1411642"/>
    <lineage>
        <taxon>Eukaryota</taxon>
        <taxon>Viridiplantae</taxon>
        <taxon>Chlorophyta</taxon>
        <taxon>Pyramimonadophyceae</taxon>
        <taxon>Pyramimonadales</taxon>
        <taxon>Pyramimonadaceae</taxon>
        <taxon>Pyramimonas</taxon>
        <taxon>Pyramimonas incertae sedis</taxon>
    </lineage>
</organism>
<keyword evidence="3" id="KW-0808">Transferase</keyword>
<feature type="compositionally biased region" description="Polar residues" evidence="8">
    <location>
        <begin position="168"/>
        <end position="177"/>
    </location>
</feature>
<evidence type="ECO:0000256" key="1">
    <source>
        <dbReference type="ARBA" id="ARBA00004167"/>
    </source>
</evidence>
<evidence type="ECO:0000313" key="10">
    <source>
        <dbReference type="EMBL" id="CAD8652647.1"/>
    </source>
</evidence>
<reference evidence="10" key="1">
    <citation type="submission" date="2021-01" db="EMBL/GenBank/DDBJ databases">
        <authorList>
            <person name="Corre E."/>
            <person name="Pelletier E."/>
            <person name="Niang G."/>
            <person name="Scheremetjew M."/>
            <person name="Finn R."/>
            <person name="Kale V."/>
            <person name="Holt S."/>
            <person name="Cochrane G."/>
            <person name="Meng A."/>
            <person name="Brown T."/>
            <person name="Cohen L."/>
        </authorList>
    </citation>
    <scope>NUCLEOTIDE SEQUENCE</scope>
    <source>
        <strain evidence="10">CCMP722</strain>
    </source>
</reference>
<evidence type="ECO:0000256" key="4">
    <source>
        <dbReference type="ARBA" id="ARBA00022692"/>
    </source>
</evidence>
<dbReference type="AlphaFoldDB" id="A0A7S0QWM6"/>
<protein>
    <recommendedName>
        <fullName evidence="9">Hydroxyproline O-arabinosyltransferase-like domain-containing protein</fullName>
    </recommendedName>
</protein>
<evidence type="ECO:0000259" key="9">
    <source>
        <dbReference type="Pfam" id="PF23452"/>
    </source>
</evidence>
<keyword evidence="7" id="KW-0175">Coiled coil</keyword>
<comment type="subcellular location">
    <subcellularLocation>
        <location evidence="1">Membrane</location>
        <topology evidence="1">Single-pass membrane protein</topology>
    </subcellularLocation>
</comment>
<dbReference type="InterPro" id="IPR044845">
    <property type="entry name" value="HPAT/SRGT1-like"/>
</dbReference>
<dbReference type="Pfam" id="PF23452">
    <property type="entry name" value="HPAT"/>
    <property type="match status" value="1"/>
</dbReference>
<keyword evidence="4" id="KW-0812">Transmembrane</keyword>
<evidence type="ECO:0000256" key="5">
    <source>
        <dbReference type="ARBA" id="ARBA00022989"/>
    </source>
</evidence>
<keyword evidence="5" id="KW-1133">Transmembrane helix</keyword>
<feature type="domain" description="Hydroxyproline O-arabinosyltransferase-like" evidence="9">
    <location>
        <begin position="429"/>
        <end position="697"/>
    </location>
</feature>
<feature type="region of interest" description="Disordered" evidence="8">
    <location>
        <begin position="116"/>
        <end position="135"/>
    </location>
</feature>
<gene>
    <name evidence="10" type="ORF">POBO1169_LOCUS2597</name>
</gene>
<sequence length="762" mass="85413">MPSTTRQLQHYLCTVLALVTLAQICYLNINSFKAGWQRQSTDFEGNSLKDVFRKFTKQHIQPHIHFGRNDKGMNAPWARKTMLQRTVHEGKPRKDPSPSIVLQPANTTSLASLASLASPPLASPPHEEPAVTGAGMESRGWRLRTCSPQDLWDVGQVSILKGSTLLKPQSAVSSGSASDPDKGNVPGYGAENSIMRSDGGSWGGRPDKQGEMYIGALFSEPQLPDCFFITQQNDVHFTDCAHLERLNGSDWEVVTSAFELEGAQESIICAPWVPKHSKHARTATQAEEEKRNLELQALQADSQSDTTVVLYSDKGCKGERFVLVQDFTRLCGALKFPVSKKQITVGTTALSMQVLGKGEVDLFSDCEGKQYWSSVMPLDGCTNLYSWPSTASFRVNHVSSLDAQIEPSVAWNVGQTMQTGSPEKAQKKYRVVFSAESSEYHGFQTQASLYSFMESRQGEAGGMWTRLLTASQPDDVMDTFPTFYAKRHPYSLRYSPLNKADTTAKWYASVNAPGPNEVIVMIDPDNWLLKPIDKHVAEVTPGNAVAEAAWFSGQGRLVRQLWMEFCRGENCADARLDLAAVPYFVHSQDLARIAPLWKEYVLIMREELEKNKQMSTKYRSLQIDWCIEMYGYVFAAAELGIKHTIKRRLQIRDVDGLPSEQEKSTILMLHTGRAWFPKDYAPAARWHHTEGAAWAYRGKQVWCKCNYTAARVVPWPVPAEADWISYHTLRILHDAQEFFGPMPEPTIFRKHGAPHLYSQGFP</sequence>